<protein>
    <submittedName>
        <fullName evidence="2">Uncharacterized protein</fullName>
    </submittedName>
</protein>
<dbReference type="KEGG" id="tsph:KIH39_02355"/>
<evidence type="ECO:0000256" key="1">
    <source>
        <dbReference type="SAM" id="Coils"/>
    </source>
</evidence>
<dbReference type="Proteomes" id="UP000676194">
    <property type="component" value="Chromosome"/>
</dbReference>
<gene>
    <name evidence="2" type="ORF">KIH39_02355</name>
</gene>
<proteinExistence type="predicted"/>
<dbReference type="EMBL" id="CP074694">
    <property type="protein sequence ID" value="QVL32783.1"/>
    <property type="molecule type" value="Genomic_DNA"/>
</dbReference>
<keyword evidence="3" id="KW-1185">Reference proteome</keyword>
<keyword evidence="1" id="KW-0175">Coiled coil</keyword>
<feature type="coiled-coil region" evidence="1">
    <location>
        <begin position="104"/>
        <end position="131"/>
    </location>
</feature>
<evidence type="ECO:0000313" key="3">
    <source>
        <dbReference type="Proteomes" id="UP000676194"/>
    </source>
</evidence>
<evidence type="ECO:0000313" key="2">
    <source>
        <dbReference type="EMBL" id="QVL32783.1"/>
    </source>
</evidence>
<accession>A0A8E6EYL5</accession>
<reference evidence="2" key="1">
    <citation type="submission" date="2021-05" db="EMBL/GenBank/DDBJ databases">
        <title>Complete genome sequence of the cellulolytic planctomycete Telmatocola sphagniphila SP2T and characterization of the first cellulase from planctomycetes.</title>
        <authorList>
            <person name="Rakitin A.L."/>
            <person name="Beletsky A.V."/>
            <person name="Naumoff D.G."/>
            <person name="Kulichevskaya I.S."/>
            <person name="Mardanov A.V."/>
            <person name="Ravin N.V."/>
            <person name="Dedysh S.N."/>
        </authorList>
    </citation>
    <scope>NUCLEOTIDE SEQUENCE</scope>
    <source>
        <strain evidence="2">SP2T</strain>
    </source>
</reference>
<sequence>MRKFGVVGTVALILGIYSTSRMRADEFKHPHPHMLHALYELREAHKELKESKIDFGGHKEDAMRDIHSAAEQIEIALKEDGGIVIPKDFSKGVNYKKYAHHPHLHEALHELKEAHKELKEAKHDFHGHREEALKAVHKAMEQVEILIKASK</sequence>
<name>A0A8E6EYL5_9BACT</name>
<organism evidence="2 3">
    <name type="scientific">Telmatocola sphagniphila</name>
    <dbReference type="NCBI Taxonomy" id="1123043"/>
    <lineage>
        <taxon>Bacteria</taxon>
        <taxon>Pseudomonadati</taxon>
        <taxon>Planctomycetota</taxon>
        <taxon>Planctomycetia</taxon>
        <taxon>Gemmatales</taxon>
        <taxon>Gemmataceae</taxon>
    </lineage>
</organism>
<dbReference type="AlphaFoldDB" id="A0A8E6EYL5"/>
<dbReference type="RefSeq" id="WP_213497673.1">
    <property type="nucleotide sequence ID" value="NZ_CP074694.1"/>
</dbReference>